<dbReference type="InterPro" id="IPR031052">
    <property type="entry name" value="FHY3/FAR1"/>
</dbReference>
<protein>
    <recommendedName>
        <fullName evidence="2">Protein FAR1-RELATED SEQUENCE</fullName>
    </recommendedName>
</protein>
<reference evidence="4 5" key="1">
    <citation type="submission" date="2019-07" db="EMBL/GenBank/DDBJ databases">
        <title>De Novo Assembly of kiwifruit Actinidia rufa.</title>
        <authorList>
            <person name="Sugita-Konishi S."/>
            <person name="Sato K."/>
            <person name="Mori E."/>
            <person name="Abe Y."/>
            <person name="Kisaki G."/>
            <person name="Hamano K."/>
            <person name="Suezawa K."/>
            <person name="Otani M."/>
            <person name="Fukuda T."/>
            <person name="Manabe T."/>
            <person name="Gomi K."/>
            <person name="Tabuchi M."/>
            <person name="Akimitsu K."/>
            <person name="Kataoka I."/>
        </authorList>
    </citation>
    <scope>NUCLEOTIDE SEQUENCE [LARGE SCALE GENOMIC DNA]</scope>
    <source>
        <strain evidence="5">cv. Fuchu</strain>
    </source>
</reference>
<evidence type="ECO:0000313" key="5">
    <source>
        <dbReference type="Proteomes" id="UP000585474"/>
    </source>
</evidence>
<keyword evidence="2" id="KW-0862">Zinc</keyword>
<comment type="caution">
    <text evidence="4">The sequence shown here is derived from an EMBL/GenBank/DDBJ whole genome shotgun (WGS) entry which is preliminary data.</text>
</comment>
<dbReference type="PANTHER" id="PTHR31669:SF283">
    <property type="entry name" value="PROTEIN FAR1-RELATED SEQUENCE"/>
    <property type="match status" value="1"/>
</dbReference>
<dbReference type="GO" id="GO:0005634">
    <property type="term" value="C:nucleus"/>
    <property type="evidence" value="ECO:0007669"/>
    <property type="project" value="UniProtKB-SubCell"/>
</dbReference>
<organism evidence="4 5">
    <name type="scientific">Actinidia rufa</name>
    <dbReference type="NCBI Taxonomy" id="165716"/>
    <lineage>
        <taxon>Eukaryota</taxon>
        <taxon>Viridiplantae</taxon>
        <taxon>Streptophyta</taxon>
        <taxon>Embryophyta</taxon>
        <taxon>Tracheophyta</taxon>
        <taxon>Spermatophyta</taxon>
        <taxon>Magnoliopsida</taxon>
        <taxon>eudicotyledons</taxon>
        <taxon>Gunneridae</taxon>
        <taxon>Pentapetalae</taxon>
        <taxon>asterids</taxon>
        <taxon>Ericales</taxon>
        <taxon>Actinidiaceae</taxon>
        <taxon>Actinidia</taxon>
    </lineage>
</organism>
<dbReference type="Proteomes" id="UP000585474">
    <property type="component" value="Unassembled WGS sequence"/>
</dbReference>
<evidence type="ECO:0000313" key="4">
    <source>
        <dbReference type="EMBL" id="GFZ01861.1"/>
    </source>
</evidence>
<proteinExistence type="inferred from homology"/>
<keyword evidence="2" id="KW-0479">Metal-binding</keyword>
<sequence length="231" mass="27250">MACSLGGFQVGHVWMEYEVNESITIGEGEEVQQKCVPFKVDFNAETNEAQCICRLFECKGMVCKHQLFVYQLRGIHKVPDKYVLKIWCKNVKRVYTKIRISHDKSSTCIQTRQHDNFCNLYKEIADLVEHNQERYDIVMAQKREMKRKVIEDLNACASNRVDDTVPLLIIFLMEMDLYLPIKAQTYLTRKELLEKVDRRIKGSKVLRKKLLRRKEQQKRLVALFLLVNMDT</sequence>
<dbReference type="InterPro" id="IPR007527">
    <property type="entry name" value="Znf_SWIM"/>
</dbReference>
<keyword evidence="1 2" id="KW-0863">Zinc-finger</keyword>
<evidence type="ECO:0000259" key="3">
    <source>
        <dbReference type="PROSITE" id="PS50966"/>
    </source>
</evidence>
<dbReference type="EMBL" id="BJWL01000015">
    <property type="protein sequence ID" value="GFZ01861.1"/>
    <property type="molecule type" value="Genomic_DNA"/>
</dbReference>
<evidence type="ECO:0000256" key="2">
    <source>
        <dbReference type="RuleBase" id="RU367018"/>
    </source>
</evidence>
<dbReference type="GO" id="GO:0006355">
    <property type="term" value="P:regulation of DNA-templated transcription"/>
    <property type="evidence" value="ECO:0007669"/>
    <property type="project" value="UniProtKB-UniRule"/>
</dbReference>
<comment type="subcellular location">
    <subcellularLocation>
        <location evidence="2">Nucleus</location>
    </subcellularLocation>
</comment>
<gene>
    <name evidence="4" type="ORF">Acr_15g0004700</name>
</gene>
<keyword evidence="2" id="KW-0539">Nucleus</keyword>
<evidence type="ECO:0000256" key="1">
    <source>
        <dbReference type="PROSITE-ProRule" id="PRU00325"/>
    </source>
</evidence>
<comment type="function">
    <text evidence="2">Putative transcription activator involved in regulating light control of development.</text>
</comment>
<comment type="similarity">
    <text evidence="2">Belongs to the FHY3/FAR1 family.</text>
</comment>
<dbReference type="PANTHER" id="PTHR31669">
    <property type="entry name" value="PROTEIN FAR1-RELATED SEQUENCE 10-RELATED"/>
    <property type="match status" value="1"/>
</dbReference>
<dbReference type="OrthoDB" id="1914915at2759"/>
<feature type="domain" description="SWIM-type" evidence="3">
    <location>
        <begin position="38"/>
        <end position="74"/>
    </location>
</feature>
<keyword evidence="5" id="KW-1185">Reference proteome</keyword>
<dbReference type="AlphaFoldDB" id="A0A7J0FT50"/>
<accession>A0A7J0FT50</accession>
<dbReference type="GO" id="GO:0008270">
    <property type="term" value="F:zinc ion binding"/>
    <property type="evidence" value="ECO:0007669"/>
    <property type="project" value="UniProtKB-UniRule"/>
</dbReference>
<name>A0A7J0FT50_9ERIC</name>
<dbReference type="PROSITE" id="PS50966">
    <property type="entry name" value="ZF_SWIM"/>
    <property type="match status" value="1"/>
</dbReference>